<proteinExistence type="predicted"/>
<protein>
    <submittedName>
        <fullName evidence="1">Uncharacterized protein</fullName>
    </submittedName>
</protein>
<sequence>MTSSSGDTELLEELWAKVVVCGK</sequence>
<comment type="caution">
    <text evidence="1">The sequence shown here is derived from an EMBL/GenBank/DDBJ whole genome shotgun (WGS) entry which is preliminary data.</text>
</comment>
<dbReference type="AlphaFoldDB" id="A0A699YFK3"/>
<name>A0A699YFK3_HAELA</name>
<evidence type="ECO:0000313" key="1">
    <source>
        <dbReference type="EMBL" id="GFH08055.1"/>
    </source>
</evidence>
<organism evidence="1 2">
    <name type="scientific">Haematococcus lacustris</name>
    <name type="common">Green alga</name>
    <name type="synonym">Haematococcus pluvialis</name>
    <dbReference type="NCBI Taxonomy" id="44745"/>
    <lineage>
        <taxon>Eukaryota</taxon>
        <taxon>Viridiplantae</taxon>
        <taxon>Chlorophyta</taxon>
        <taxon>core chlorophytes</taxon>
        <taxon>Chlorophyceae</taxon>
        <taxon>CS clade</taxon>
        <taxon>Chlamydomonadales</taxon>
        <taxon>Haematococcaceae</taxon>
        <taxon>Haematococcus</taxon>
    </lineage>
</organism>
<accession>A0A699YFK3</accession>
<evidence type="ECO:0000313" key="2">
    <source>
        <dbReference type="Proteomes" id="UP000485058"/>
    </source>
</evidence>
<gene>
    <name evidence="1" type="ORF">HaLaN_02956</name>
</gene>
<dbReference type="Proteomes" id="UP000485058">
    <property type="component" value="Unassembled WGS sequence"/>
</dbReference>
<keyword evidence="2" id="KW-1185">Reference proteome</keyword>
<dbReference type="EMBL" id="BLLF01000134">
    <property type="protein sequence ID" value="GFH08055.1"/>
    <property type="molecule type" value="Genomic_DNA"/>
</dbReference>
<reference evidence="1 2" key="1">
    <citation type="submission" date="2020-02" db="EMBL/GenBank/DDBJ databases">
        <title>Draft genome sequence of Haematococcus lacustris strain NIES-144.</title>
        <authorList>
            <person name="Morimoto D."/>
            <person name="Nakagawa S."/>
            <person name="Yoshida T."/>
            <person name="Sawayama S."/>
        </authorList>
    </citation>
    <scope>NUCLEOTIDE SEQUENCE [LARGE SCALE GENOMIC DNA]</scope>
    <source>
        <strain evidence="1 2">NIES-144</strain>
    </source>
</reference>